<dbReference type="Proteomes" id="UP000035704">
    <property type="component" value="Chromosome"/>
</dbReference>
<proteinExistence type="predicted"/>
<organism evidence="1 2">
    <name type="scientific">Clostridium aceticum</name>
    <dbReference type="NCBI Taxonomy" id="84022"/>
    <lineage>
        <taxon>Bacteria</taxon>
        <taxon>Bacillati</taxon>
        <taxon>Bacillota</taxon>
        <taxon>Clostridia</taxon>
        <taxon>Eubacteriales</taxon>
        <taxon>Clostridiaceae</taxon>
        <taxon>Clostridium</taxon>
    </lineage>
</organism>
<dbReference type="PATRIC" id="fig|84022.5.peg.121"/>
<name>A0A0D8ICW3_9CLOT</name>
<reference evidence="1 2" key="1">
    <citation type="submission" date="2014-10" db="EMBL/GenBank/DDBJ databases">
        <title>Genome sequence of Clostridium aceticum DSM 1496.</title>
        <authorList>
            <person name="Poehlein A."/>
            <person name="Schiel-Bengelsdorf B."/>
            <person name="Gottschalk G."/>
            <person name="Duerre P."/>
            <person name="Daniel R."/>
        </authorList>
    </citation>
    <scope>NUCLEOTIDE SEQUENCE [LARGE SCALE GENOMIC DNA]</scope>
    <source>
        <strain evidence="1 2">DSM 1496</strain>
    </source>
</reference>
<dbReference type="RefSeq" id="WP_044824707.1">
    <property type="nucleotide sequence ID" value="NZ_CP009687.1"/>
</dbReference>
<evidence type="ECO:0000313" key="1">
    <source>
        <dbReference type="EMBL" id="AKL96036.1"/>
    </source>
</evidence>
<accession>A0A0D8ICW3</accession>
<dbReference type="AlphaFoldDB" id="A0A0D8ICW3"/>
<protein>
    <submittedName>
        <fullName evidence="1">Uncharacterized protein</fullName>
    </submittedName>
</protein>
<dbReference type="OrthoDB" id="1157001at2"/>
<sequence>MDNVEKPLTKITQILLQPEDQYNELTEAIDDLYRLFVSVSEIDLDTQENRNDIFVSNGKAIGATWAAICVKEILRTKRFIRGVYEGIKTALERFDIRPLHIVYAGTGPFAALAIPLTSVFSSEEISFTLLEINPTSIKALKKVIKAFQVEDYIIKIVECDAAKYQLDKSRSVHMIITETMQNALQKEPQVAITMNLVPQMEQRGILIPQNITIDAVLMSPEKNKDRMIGLTRTGEDYYRFLGRVFELDKETAFKYSAMNWKKDESLCFPRVSIEIPQDIMQEYWQLCLFTEINVFEDVRLTNWQCSLNLPKKIMDMRQSTAEKISFYYAMNDNPGLVYKMF</sequence>
<dbReference type="InterPro" id="IPR029063">
    <property type="entry name" value="SAM-dependent_MTases_sf"/>
</dbReference>
<dbReference type="SUPFAM" id="SSF53335">
    <property type="entry name" value="S-adenosyl-L-methionine-dependent methyltransferases"/>
    <property type="match status" value="1"/>
</dbReference>
<dbReference type="Gene3D" id="3.40.50.150">
    <property type="entry name" value="Vaccinia Virus protein VP39"/>
    <property type="match status" value="1"/>
</dbReference>
<gene>
    <name evidence="1" type="ORF">CACET_c25910</name>
</gene>
<keyword evidence="2" id="KW-1185">Reference proteome</keyword>
<evidence type="ECO:0000313" key="2">
    <source>
        <dbReference type="Proteomes" id="UP000035704"/>
    </source>
</evidence>
<dbReference type="STRING" id="84022.CACET_c25910"/>
<dbReference type="CDD" id="cd02440">
    <property type="entry name" value="AdoMet_MTases"/>
    <property type="match status" value="1"/>
</dbReference>
<dbReference type="EMBL" id="CP009687">
    <property type="protein sequence ID" value="AKL96036.1"/>
    <property type="molecule type" value="Genomic_DNA"/>
</dbReference>
<dbReference type="KEGG" id="cace:CACET_c25910"/>